<dbReference type="InterPro" id="IPR014717">
    <property type="entry name" value="Transl_elong_EF1B/ribsomal_bS6"/>
</dbReference>
<reference evidence="3 5" key="1">
    <citation type="submission" date="2016-10" db="EMBL/GenBank/DDBJ databases">
        <authorList>
            <person name="de Groot N.N."/>
        </authorList>
    </citation>
    <scope>NUCLEOTIDE SEQUENCE [LARGE SCALE GENOMIC DNA]</scope>
    <source>
        <strain evidence="3">MBHS1</strain>
    </source>
</reference>
<dbReference type="Pfam" id="PF04350">
    <property type="entry name" value="PilO"/>
    <property type="match status" value="1"/>
</dbReference>
<dbReference type="GO" id="GO:0043683">
    <property type="term" value="P:type IV pilus assembly"/>
    <property type="evidence" value="ECO:0007669"/>
    <property type="project" value="InterPro"/>
</dbReference>
<accession>A0A1H6F590</accession>
<evidence type="ECO:0000313" key="5">
    <source>
        <dbReference type="Proteomes" id="UP000236724"/>
    </source>
</evidence>
<dbReference type="GO" id="GO:0043107">
    <property type="term" value="P:type IV pilus-dependent motility"/>
    <property type="evidence" value="ECO:0007669"/>
    <property type="project" value="InterPro"/>
</dbReference>
<organism evidence="3 5">
    <name type="scientific">Candidatus Venteria ishoeyi</name>
    <dbReference type="NCBI Taxonomy" id="1899563"/>
    <lineage>
        <taxon>Bacteria</taxon>
        <taxon>Pseudomonadati</taxon>
        <taxon>Pseudomonadota</taxon>
        <taxon>Gammaproteobacteria</taxon>
        <taxon>Thiotrichales</taxon>
        <taxon>Thiotrichaceae</taxon>
        <taxon>Venteria</taxon>
    </lineage>
</organism>
<keyword evidence="5" id="KW-1185">Reference proteome</keyword>
<evidence type="ECO:0000256" key="2">
    <source>
        <dbReference type="SAM" id="Phobius"/>
    </source>
</evidence>
<dbReference type="PIRSF" id="PIRSF016482">
    <property type="entry name" value="PilO"/>
    <property type="match status" value="1"/>
</dbReference>
<feature type="coiled-coil region" evidence="1">
    <location>
        <begin position="66"/>
        <end position="93"/>
    </location>
</feature>
<dbReference type="RefSeq" id="WP_103918509.1">
    <property type="nucleotide sequence ID" value="NZ_FMSV02000051.1"/>
</dbReference>
<sequence length="199" mass="22757">MTLDDLNNLDPQQFGNWPIPVKGIIIALLCVALLGAGYWFITKEQLIKLDGLKNKEVSLKQEFTRKQKRANTLQQLKDQLAQIEEIFGELLKRLPKEAEVPELLRQISSYAQSNNLDVKYFKPERERSGSDAFYKELPITIRLQGSYHALGQFSADIARMERIVTQHNISIAPVANTAGELLMSTTAKTYRYKEDDEEK</sequence>
<dbReference type="Gene3D" id="1.10.287.540">
    <property type="entry name" value="Helix hairpin bin"/>
    <property type="match status" value="1"/>
</dbReference>
<dbReference type="EMBL" id="FMSV02000051">
    <property type="protein sequence ID" value="SEH04439.1"/>
    <property type="molecule type" value="Genomic_DNA"/>
</dbReference>
<evidence type="ECO:0000256" key="1">
    <source>
        <dbReference type="SAM" id="Coils"/>
    </source>
</evidence>
<protein>
    <submittedName>
        <fullName evidence="3">Pilus assembly protein, PilO</fullName>
    </submittedName>
</protein>
<gene>
    <name evidence="3" type="ORF">MBHS_00285</name>
    <name evidence="4" type="ORF">MBHS_00851</name>
</gene>
<dbReference type="Proteomes" id="UP000236724">
    <property type="component" value="Unassembled WGS sequence"/>
</dbReference>
<dbReference type="PANTHER" id="PTHR39555:SF1">
    <property type="entry name" value="TYPE IV PILUS INNER MEMBRANE COMPONENT PILO"/>
    <property type="match status" value="1"/>
</dbReference>
<dbReference type="OrthoDB" id="9802133at2"/>
<keyword evidence="1" id="KW-0175">Coiled coil</keyword>
<dbReference type="InterPro" id="IPR007445">
    <property type="entry name" value="PilO"/>
</dbReference>
<dbReference type="AlphaFoldDB" id="A0A1H6F590"/>
<name>A0A1H6F590_9GAMM</name>
<dbReference type="EMBL" id="FMSV02000136">
    <property type="protein sequence ID" value="SEH04998.1"/>
    <property type="molecule type" value="Genomic_DNA"/>
</dbReference>
<evidence type="ECO:0000313" key="3">
    <source>
        <dbReference type="EMBL" id="SEH04439.1"/>
    </source>
</evidence>
<keyword evidence="2" id="KW-0812">Transmembrane</keyword>
<dbReference type="Gene3D" id="3.30.70.60">
    <property type="match status" value="1"/>
</dbReference>
<feature type="transmembrane region" description="Helical" evidence="2">
    <location>
        <begin position="20"/>
        <end position="41"/>
    </location>
</feature>
<dbReference type="PANTHER" id="PTHR39555">
    <property type="entry name" value="FIMBRIAL ASSEMBLY PROTEIN PILO-LIKE PROTEIN-RELATED"/>
    <property type="match status" value="1"/>
</dbReference>
<evidence type="ECO:0000313" key="4">
    <source>
        <dbReference type="EMBL" id="SEH04998.1"/>
    </source>
</evidence>
<keyword evidence="2" id="KW-1133">Transmembrane helix</keyword>
<keyword evidence="2" id="KW-0472">Membrane</keyword>
<proteinExistence type="predicted"/>